<reference evidence="1 2" key="1">
    <citation type="journal article" date="2017" name="Curr. Biol.">
        <title>The Evolution of Venom by Co-option of Single-Copy Genes.</title>
        <authorList>
            <person name="Martinson E.O."/>
            <person name="Mrinalini"/>
            <person name="Kelkar Y.D."/>
            <person name="Chang C.H."/>
            <person name="Werren J.H."/>
        </authorList>
    </citation>
    <scope>NUCLEOTIDE SEQUENCE [LARGE SCALE GENOMIC DNA]</scope>
    <source>
        <strain evidence="1 2">Alberta</strain>
        <tissue evidence="1">Whole body</tissue>
    </source>
</reference>
<protein>
    <submittedName>
        <fullName evidence="1">Uncharacterized protein</fullName>
    </submittedName>
</protein>
<sequence>MIFKLPARAKVPVRILATEDSVKGQAYLRLIKIVPGVYIREAAVSNEKAYCYAMAINTREDPVEIEISPQHLEDFDLSKDDDFLDFPLEGAVSKNAEDRVEFIMEKAIKHQERPV</sequence>
<dbReference type="EMBL" id="NNAY01000177">
    <property type="protein sequence ID" value="OXU30278.1"/>
    <property type="molecule type" value="Genomic_DNA"/>
</dbReference>
<gene>
    <name evidence="1" type="ORF">TSAR_003413</name>
</gene>
<accession>A0A232FIJ1</accession>
<proteinExistence type="predicted"/>
<dbReference type="AlphaFoldDB" id="A0A232FIJ1"/>
<dbReference type="Proteomes" id="UP000215335">
    <property type="component" value="Unassembled WGS sequence"/>
</dbReference>
<comment type="caution">
    <text evidence="1">The sequence shown here is derived from an EMBL/GenBank/DDBJ whole genome shotgun (WGS) entry which is preliminary data.</text>
</comment>
<evidence type="ECO:0000313" key="1">
    <source>
        <dbReference type="EMBL" id="OXU30278.1"/>
    </source>
</evidence>
<name>A0A232FIJ1_9HYME</name>
<organism evidence="1 2">
    <name type="scientific">Trichomalopsis sarcophagae</name>
    <dbReference type="NCBI Taxonomy" id="543379"/>
    <lineage>
        <taxon>Eukaryota</taxon>
        <taxon>Metazoa</taxon>
        <taxon>Ecdysozoa</taxon>
        <taxon>Arthropoda</taxon>
        <taxon>Hexapoda</taxon>
        <taxon>Insecta</taxon>
        <taxon>Pterygota</taxon>
        <taxon>Neoptera</taxon>
        <taxon>Endopterygota</taxon>
        <taxon>Hymenoptera</taxon>
        <taxon>Apocrita</taxon>
        <taxon>Proctotrupomorpha</taxon>
        <taxon>Chalcidoidea</taxon>
        <taxon>Pteromalidae</taxon>
        <taxon>Pteromalinae</taxon>
        <taxon>Trichomalopsis</taxon>
    </lineage>
</organism>
<evidence type="ECO:0000313" key="2">
    <source>
        <dbReference type="Proteomes" id="UP000215335"/>
    </source>
</evidence>
<keyword evidence="2" id="KW-1185">Reference proteome</keyword>